<gene>
    <name evidence="2" type="ORF">SUNI508_04367</name>
</gene>
<comment type="caution">
    <text evidence="2">The sequence shown here is derived from an EMBL/GenBank/DDBJ whole genome shotgun (WGS) entry which is preliminary data.</text>
</comment>
<protein>
    <submittedName>
        <fullName evidence="2">Uncharacterized protein</fullName>
    </submittedName>
</protein>
<reference evidence="2 3" key="1">
    <citation type="journal article" date="2024" name="J. Plant Pathol.">
        <title>Sequence and assembly of the genome of Seiridium unicorne, isolate CBS 538.82, causal agent of cypress canker disease.</title>
        <authorList>
            <person name="Scali E."/>
            <person name="Rocca G.D."/>
            <person name="Danti R."/>
            <person name="Garbelotto M."/>
            <person name="Barberini S."/>
            <person name="Baroncelli R."/>
            <person name="Emiliani G."/>
        </authorList>
    </citation>
    <scope>NUCLEOTIDE SEQUENCE [LARGE SCALE GENOMIC DNA]</scope>
    <source>
        <strain evidence="2 3">BM-138-508</strain>
    </source>
</reference>
<sequence length="775" mass="87464">MENAAEVDDWSDDGGDALYLGDIAHSKTLHLGLRANYAPWEPWQAFRELVQNWRDGIIQSFDLDEDTFEVIHEDNSRPGQDEILYKVARPGSDPREWLGYIRFTGKHGTGSVEIVNRKATIEPWHLDLGGTTKTGVDNQAGQHGDGLKVALLAFLRKPQNLSVRCLTGGFSWNFNFNTSGKLIARLFRRNQSKTLKELTGVETAHRNGLIPFIPNFAEDVIFVIGKEFQIRNGIDKKTLWSAKVGWDEFIGWTKAALFLKTVNQDQIVKTSAGDLLLDPSLKGRIYLKGLLLKESVDLTRGLNSASMSGKPLRYGYNFAEGTTNRDRQSVADAHEESQNIQEVWSHALEERGDLIGGLHDMLNSSNPQYADVSMAEDTMTGNTVMRLKDYLFSGENSKKWYYSPSAKTENRRLLQVIRGLRCEGAQLEDSYWRILDSRNVVRTAEDEQAKRFLASMEISIPETLFANEVDRLLRSAFRSCHQTVGITIRCVRGGDMDLLSMYNRDKDEVRIHESWLSKEDAAVELGLDLKIPEATVALHTTKHLFGDVLDQMPEELFPDSGNNTRKEPRDQEKVRIEQRMLEYRQLKHGLKVFVKIDYPTSNLVVQWNEQVEHELDSDVLIQVHRVSTCAQRFKNILLGGEVKTCPNRCSLELAVHFDTGWVRFTGNDLKVGEEYFAVAVKGPDDCDDSFVAISENTCKMIGPGVKPEPVPKKEKYTMGGKLESLDIMKPRDWYDATNDAGKKGVIGLIKPAQVTGSKRARTKSSSSVSTPRRKT</sequence>
<organism evidence="2 3">
    <name type="scientific">Seiridium unicorne</name>
    <dbReference type="NCBI Taxonomy" id="138068"/>
    <lineage>
        <taxon>Eukaryota</taxon>
        <taxon>Fungi</taxon>
        <taxon>Dikarya</taxon>
        <taxon>Ascomycota</taxon>
        <taxon>Pezizomycotina</taxon>
        <taxon>Sordariomycetes</taxon>
        <taxon>Xylariomycetidae</taxon>
        <taxon>Amphisphaeriales</taxon>
        <taxon>Sporocadaceae</taxon>
        <taxon>Seiridium</taxon>
    </lineage>
</organism>
<evidence type="ECO:0000313" key="3">
    <source>
        <dbReference type="Proteomes" id="UP001408356"/>
    </source>
</evidence>
<name>A0ABR2V8Y7_9PEZI</name>
<feature type="region of interest" description="Disordered" evidence="1">
    <location>
        <begin position="752"/>
        <end position="775"/>
    </location>
</feature>
<evidence type="ECO:0000313" key="2">
    <source>
        <dbReference type="EMBL" id="KAK9423073.1"/>
    </source>
</evidence>
<accession>A0ABR2V8Y7</accession>
<evidence type="ECO:0000256" key="1">
    <source>
        <dbReference type="SAM" id="MobiDB-lite"/>
    </source>
</evidence>
<dbReference type="EMBL" id="JARVKF010000090">
    <property type="protein sequence ID" value="KAK9423073.1"/>
    <property type="molecule type" value="Genomic_DNA"/>
</dbReference>
<proteinExistence type="predicted"/>
<keyword evidence="3" id="KW-1185">Reference proteome</keyword>
<feature type="compositionally biased region" description="Polar residues" evidence="1">
    <location>
        <begin position="763"/>
        <end position="775"/>
    </location>
</feature>
<dbReference type="Proteomes" id="UP001408356">
    <property type="component" value="Unassembled WGS sequence"/>
</dbReference>